<protein>
    <submittedName>
        <fullName evidence="1">Thermostable hemolysin</fullName>
    </submittedName>
</protein>
<dbReference type="AlphaFoldDB" id="A0A1R3L381"/>
<reference evidence="2" key="1">
    <citation type="submission" date="2013-09" db="EMBL/GenBank/DDBJ databases">
        <title>Corchorus olitorius genome sequencing.</title>
        <authorList>
            <person name="Alam M."/>
            <person name="Haque M.S."/>
            <person name="Islam M.S."/>
            <person name="Emdad E.M."/>
            <person name="Islam M.M."/>
            <person name="Ahmed B."/>
            <person name="Halim A."/>
            <person name="Hossen Q.M.M."/>
            <person name="Hossain M.Z."/>
            <person name="Ahmed R."/>
            <person name="Khan M.M."/>
            <person name="Islam R."/>
            <person name="Rashid M.M."/>
            <person name="Khan S.A."/>
            <person name="Rahman M.S."/>
            <person name="Alam M."/>
            <person name="Yahiya A.S."/>
            <person name="Khan M.S."/>
            <person name="Azam M.S."/>
            <person name="Haque T."/>
            <person name="Lashkar M.Z.H."/>
            <person name="Akhand A.I."/>
            <person name="Morshed G."/>
            <person name="Roy S."/>
            <person name="Uddin K.S."/>
            <person name="Rabeya T."/>
            <person name="Hossain A.S."/>
            <person name="Chowdhury A."/>
            <person name="Snigdha A.R."/>
            <person name="Mortoza M.S."/>
            <person name="Matin S.A."/>
            <person name="Hoque S.M.E."/>
            <person name="Islam M.K."/>
            <person name="Roy D.K."/>
            <person name="Haider R."/>
            <person name="Moosa M.M."/>
            <person name="Elias S.M."/>
            <person name="Hasan A.M."/>
            <person name="Jahan S."/>
            <person name="Shafiuddin M."/>
            <person name="Mahmood N."/>
            <person name="Shommy N.S."/>
        </authorList>
    </citation>
    <scope>NUCLEOTIDE SEQUENCE [LARGE SCALE GENOMIC DNA]</scope>
    <source>
        <strain evidence="2">cv. O-4</strain>
    </source>
</reference>
<name>A0A1R3L381_9ROSI</name>
<dbReference type="Pfam" id="PF12261">
    <property type="entry name" value="T_hemolysin"/>
    <property type="match status" value="1"/>
</dbReference>
<evidence type="ECO:0000313" key="2">
    <source>
        <dbReference type="Proteomes" id="UP000187203"/>
    </source>
</evidence>
<gene>
    <name evidence="1" type="ORF">COLO4_01060</name>
</gene>
<organism evidence="1 2">
    <name type="scientific">Corchorus olitorius</name>
    <dbReference type="NCBI Taxonomy" id="93759"/>
    <lineage>
        <taxon>Eukaryota</taxon>
        <taxon>Viridiplantae</taxon>
        <taxon>Streptophyta</taxon>
        <taxon>Embryophyta</taxon>
        <taxon>Tracheophyta</taxon>
        <taxon>Spermatophyta</taxon>
        <taxon>Magnoliopsida</taxon>
        <taxon>eudicotyledons</taxon>
        <taxon>Gunneridae</taxon>
        <taxon>Pentapetalae</taxon>
        <taxon>rosids</taxon>
        <taxon>malvids</taxon>
        <taxon>Malvales</taxon>
        <taxon>Malvaceae</taxon>
        <taxon>Grewioideae</taxon>
        <taxon>Apeibeae</taxon>
        <taxon>Corchorus</taxon>
    </lineage>
</organism>
<evidence type="ECO:0000313" key="1">
    <source>
        <dbReference type="EMBL" id="OMP13738.1"/>
    </source>
</evidence>
<sequence>MSGREAMTSFSCWMVRKCWHPRQVTAVAGDIPWAGMRHLMLEARDENGSNCWSASMTSIWVALANQTMVIAATSHTPHSTPNVVGWRGEIWPDNAICKKCRIINHLGIAFAKAQTDYCQRDNTMLQAEPNTPFYHASSAYELRDFAQAKRYQVDEITTHMVERDSPCRREVEAFIAAVFKQVYGAEVNHFMPQLVALRDASGILMAAFGLRNAAQERLFLEQYLDEPIEQLMLRQLGRKIPREDITCIGNLAVANPRNAGVLIAHVIQHSLSMNLPWGVATAHHSLQNGLIKGGVDLFPLAMANPDCLSPEERMKWGSYYKHTPQIVAIRGVAAPL</sequence>
<dbReference type="OrthoDB" id="10650105at2759"/>
<dbReference type="EMBL" id="AWUE01003413">
    <property type="protein sequence ID" value="OMP13738.1"/>
    <property type="molecule type" value="Genomic_DNA"/>
</dbReference>
<proteinExistence type="predicted"/>
<keyword evidence="2" id="KW-1185">Reference proteome</keyword>
<dbReference type="Proteomes" id="UP000187203">
    <property type="component" value="Unassembled WGS sequence"/>
</dbReference>
<comment type="caution">
    <text evidence="1">The sequence shown here is derived from an EMBL/GenBank/DDBJ whole genome shotgun (WGS) entry which is preliminary data.</text>
</comment>
<accession>A0A1R3L381</accession>
<dbReference type="InterPro" id="IPR022050">
    <property type="entry name" value="T_hemolysin"/>
</dbReference>